<feature type="binding site" evidence="2">
    <location>
        <begin position="223"/>
        <end position="226"/>
    </location>
    <ligand>
        <name>dihydroxyacetone phosphate</name>
        <dbReference type="ChEBI" id="CHEBI:57642"/>
    </ligand>
</feature>
<dbReference type="EMBL" id="JAALLS010000016">
    <property type="protein sequence ID" value="NGP89170.1"/>
    <property type="molecule type" value="Genomic_DNA"/>
</dbReference>
<dbReference type="PANTHER" id="PTHR30304">
    <property type="entry name" value="D-TAGATOSE-1,6-BISPHOSPHATE ALDOLASE"/>
    <property type="match status" value="1"/>
</dbReference>
<dbReference type="SUPFAM" id="SSF51569">
    <property type="entry name" value="Aldolase"/>
    <property type="match status" value="1"/>
</dbReference>
<feature type="binding site" evidence="3">
    <location>
        <position position="101"/>
    </location>
    <ligand>
        <name>Zn(2+)</name>
        <dbReference type="ChEBI" id="CHEBI:29105"/>
        <label>2</label>
    </ligand>
</feature>
<evidence type="ECO:0000256" key="2">
    <source>
        <dbReference type="PIRSR" id="PIRSR001359-2"/>
    </source>
</evidence>
<dbReference type="Gene3D" id="3.20.20.70">
    <property type="entry name" value="Aldolase class I"/>
    <property type="match status" value="1"/>
</dbReference>
<dbReference type="InterPro" id="IPR013785">
    <property type="entry name" value="Aldolase_TIM"/>
</dbReference>
<proteinExistence type="predicted"/>
<evidence type="ECO:0000313" key="5">
    <source>
        <dbReference type="Proteomes" id="UP000479132"/>
    </source>
</evidence>
<evidence type="ECO:0000313" key="4">
    <source>
        <dbReference type="EMBL" id="NGP89170.1"/>
    </source>
</evidence>
<comment type="caution">
    <text evidence="4">The sequence shown here is derived from an EMBL/GenBank/DDBJ whole genome shotgun (WGS) entry which is preliminary data.</text>
</comment>
<dbReference type="CDD" id="cd00947">
    <property type="entry name" value="TBP_aldolase_IIB"/>
    <property type="match status" value="1"/>
</dbReference>
<accession>A0A6M1TL18</accession>
<feature type="binding site" evidence="3">
    <location>
        <position position="131"/>
    </location>
    <ligand>
        <name>Zn(2+)</name>
        <dbReference type="ChEBI" id="CHEBI:29105"/>
        <label>2</label>
    </ligand>
</feature>
<dbReference type="Proteomes" id="UP000479132">
    <property type="component" value="Unassembled WGS sequence"/>
</dbReference>
<gene>
    <name evidence="4" type="ORF">G3569_12490</name>
</gene>
<dbReference type="AlphaFoldDB" id="A0A6M1TL18"/>
<dbReference type="GO" id="GO:0005975">
    <property type="term" value="P:carbohydrate metabolic process"/>
    <property type="evidence" value="ECO:0007669"/>
    <property type="project" value="InterPro"/>
</dbReference>
<dbReference type="GO" id="GO:0016832">
    <property type="term" value="F:aldehyde-lyase activity"/>
    <property type="evidence" value="ECO:0007669"/>
    <property type="project" value="InterPro"/>
</dbReference>
<dbReference type="InterPro" id="IPR000771">
    <property type="entry name" value="FBA_II"/>
</dbReference>
<dbReference type="PIRSF" id="PIRSF001359">
    <property type="entry name" value="F_bP_aldolase_II"/>
    <property type="match status" value="1"/>
</dbReference>
<feature type="binding site" evidence="2">
    <location>
        <begin position="202"/>
        <end position="204"/>
    </location>
    <ligand>
        <name>dihydroxyacetone phosphate</name>
        <dbReference type="ChEBI" id="CHEBI:57642"/>
    </ligand>
</feature>
<sequence>MTLQDKFAQLDQQNKALLAVNFYNFETLSAVLKAAAAQDTGIILQSTKSTIDYLGLEITAKLARAAISQHDVDAWLHLDHAQDIDLIKRALDAGYDSVMIDASEQPIEENREVTQQIVEMAKPYGANVEAELGYIAKLGQSKEKAAFTQPEEARDFVEQTGIDALAVAIGSAHGFYDKEPNLDIELLNRIRQVTPAALVLHGGSGIPDSQIQEAIRNGIRKINVATEVKNGFMNTLREEIPNTKEIDLRKVFPPAIDHVQSLLEDKIAMINQA</sequence>
<feature type="active site" description="Proton donor" evidence="1">
    <location>
        <position position="79"/>
    </location>
</feature>
<dbReference type="InterPro" id="IPR050246">
    <property type="entry name" value="Class_II_FBP_aldolase"/>
</dbReference>
<dbReference type="PANTHER" id="PTHR30304:SF0">
    <property type="entry name" value="D-TAGATOSE-1,6-BISPHOSPHATE ALDOLASE SUBUNIT GATY-RELATED"/>
    <property type="match status" value="1"/>
</dbReference>
<keyword evidence="5" id="KW-1185">Reference proteome</keyword>
<protein>
    <submittedName>
        <fullName evidence="4">Class II fructose-bisphosphate aldolase</fullName>
    </submittedName>
</protein>
<dbReference type="NCBIfam" id="TIGR00167">
    <property type="entry name" value="cbbA"/>
    <property type="match status" value="1"/>
</dbReference>
<comment type="cofactor">
    <cofactor evidence="3">
        <name>Zn(2+)</name>
        <dbReference type="ChEBI" id="CHEBI:29105"/>
    </cofactor>
    <text evidence="3">Binds 2 Zn(2+) ions per subunit. One is catalytic and the other provides a structural contribution.</text>
</comment>
<reference evidence="4 5" key="1">
    <citation type="submission" date="2020-02" db="EMBL/GenBank/DDBJ databases">
        <title>Aliifodinibius halophilus 2W32, complete genome.</title>
        <authorList>
            <person name="Li Y."/>
            <person name="Wu S."/>
        </authorList>
    </citation>
    <scope>NUCLEOTIDE SEQUENCE [LARGE SCALE GENOMIC DNA]</scope>
    <source>
        <strain evidence="4 5">2W32</strain>
    </source>
</reference>
<feature type="binding site" evidence="3">
    <location>
        <position position="173"/>
    </location>
    <ligand>
        <name>Zn(2+)</name>
        <dbReference type="ChEBI" id="CHEBI:29105"/>
        <label>1</label>
        <note>catalytic</note>
    </ligand>
</feature>
<evidence type="ECO:0000256" key="1">
    <source>
        <dbReference type="PIRSR" id="PIRSR001359-1"/>
    </source>
</evidence>
<dbReference type="GO" id="GO:0008270">
    <property type="term" value="F:zinc ion binding"/>
    <property type="evidence" value="ECO:0007669"/>
    <property type="project" value="InterPro"/>
</dbReference>
<organism evidence="4 5">
    <name type="scientific">Fodinibius halophilus</name>
    <dbReference type="NCBI Taxonomy" id="1736908"/>
    <lineage>
        <taxon>Bacteria</taxon>
        <taxon>Pseudomonadati</taxon>
        <taxon>Balneolota</taxon>
        <taxon>Balneolia</taxon>
        <taxon>Balneolales</taxon>
        <taxon>Balneolaceae</taxon>
        <taxon>Fodinibius</taxon>
    </lineage>
</organism>
<evidence type="ECO:0000256" key="3">
    <source>
        <dbReference type="PIRSR" id="PIRSR001359-3"/>
    </source>
</evidence>
<feature type="binding site" evidence="2">
    <location>
        <position position="174"/>
    </location>
    <ligand>
        <name>dihydroxyacetone phosphate</name>
        <dbReference type="ChEBI" id="CHEBI:57642"/>
    </ligand>
</feature>
<dbReference type="RefSeq" id="WP_165269619.1">
    <property type="nucleotide sequence ID" value="NZ_JAALLS010000016.1"/>
</dbReference>
<dbReference type="Pfam" id="PF01116">
    <property type="entry name" value="F_bP_aldolase"/>
    <property type="match status" value="1"/>
</dbReference>
<name>A0A6M1TL18_9BACT</name>
<feature type="binding site" evidence="3">
    <location>
        <position position="80"/>
    </location>
    <ligand>
        <name>Zn(2+)</name>
        <dbReference type="ChEBI" id="CHEBI:29105"/>
        <label>1</label>
        <note>catalytic</note>
    </ligand>
</feature>
<keyword evidence="3" id="KW-0862">Zinc</keyword>
<keyword evidence="3" id="KW-0479">Metal-binding</keyword>
<feature type="binding site" evidence="3">
    <location>
        <position position="201"/>
    </location>
    <ligand>
        <name>Zn(2+)</name>
        <dbReference type="ChEBI" id="CHEBI:29105"/>
        <label>1</label>
        <note>catalytic</note>
    </ligand>
</feature>